<gene>
    <name evidence="1" type="ORF">CDAR_57511</name>
</gene>
<organism evidence="1 2">
    <name type="scientific">Caerostris darwini</name>
    <dbReference type="NCBI Taxonomy" id="1538125"/>
    <lineage>
        <taxon>Eukaryota</taxon>
        <taxon>Metazoa</taxon>
        <taxon>Ecdysozoa</taxon>
        <taxon>Arthropoda</taxon>
        <taxon>Chelicerata</taxon>
        <taxon>Arachnida</taxon>
        <taxon>Araneae</taxon>
        <taxon>Araneomorphae</taxon>
        <taxon>Entelegynae</taxon>
        <taxon>Araneoidea</taxon>
        <taxon>Araneidae</taxon>
        <taxon>Caerostris</taxon>
    </lineage>
</organism>
<reference evidence="1 2" key="1">
    <citation type="submission" date="2021-06" db="EMBL/GenBank/DDBJ databases">
        <title>Caerostris darwini draft genome.</title>
        <authorList>
            <person name="Kono N."/>
            <person name="Arakawa K."/>
        </authorList>
    </citation>
    <scope>NUCLEOTIDE SEQUENCE [LARGE SCALE GENOMIC DNA]</scope>
</reference>
<protein>
    <submittedName>
        <fullName evidence="1">Uncharacterized protein</fullName>
    </submittedName>
</protein>
<sequence length="88" mass="9832">MFSGNICPSHNTSKECSIHVSVSDLPQNFLTTYKRNHISTHTTPRQLPSPYHPYALSHPHSELLPIPLLSLASTDPFQQILRDETAPA</sequence>
<dbReference type="Proteomes" id="UP001054837">
    <property type="component" value="Unassembled WGS sequence"/>
</dbReference>
<evidence type="ECO:0000313" key="1">
    <source>
        <dbReference type="EMBL" id="GIY37886.1"/>
    </source>
</evidence>
<accession>A0AAV4SY32</accession>
<dbReference type="AlphaFoldDB" id="A0AAV4SY32"/>
<proteinExistence type="predicted"/>
<name>A0AAV4SY32_9ARAC</name>
<evidence type="ECO:0000313" key="2">
    <source>
        <dbReference type="Proteomes" id="UP001054837"/>
    </source>
</evidence>
<comment type="caution">
    <text evidence="1">The sequence shown here is derived from an EMBL/GenBank/DDBJ whole genome shotgun (WGS) entry which is preliminary data.</text>
</comment>
<dbReference type="EMBL" id="BPLQ01008522">
    <property type="protein sequence ID" value="GIY37886.1"/>
    <property type="molecule type" value="Genomic_DNA"/>
</dbReference>
<keyword evidence="2" id="KW-1185">Reference proteome</keyword>